<keyword evidence="2" id="KW-1185">Reference proteome</keyword>
<evidence type="ECO:0000313" key="2">
    <source>
        <dbReference type="Proteomes" id="UP000023152"/>
    </source>
</evidence>
<comment type="caution">
    <text evidence="1">The sequence shown here is derived from an EMBL/GenBank/DDBJ whole genome shotgun (WGS) entry which is preliminary data.</text>
</comment>
<evidence type="ECO:0000313" key="1">
    <source>
        <dbReference type="EMBL" id="ETO18114.1"/>
    </source>
</evidence>
<proteinExistence type="predicted"/>
<organism evidence="1 2">
    <name type="scientific">Reticulomyxa filosa</name>
    <dbReference type="NCBI Taxonomy" id="46433"/>
    <lineage>
        <taxon>Eukaryota</taxon>
        <taxon>Sar</taxon>
        <taxon>Rhizaria</taxon>
        <taxon>Retaria</taxon>
        <taxon>Foraminifera</taxon>
        <taxon>Monothalamids</taxon>
        <taxon>Reticulomyxidae</taxon>
        <taxon>Reticulomyxa</taxon>
    </lineage>
</organism>
<accession>X6MW98</accession>
<name>X6MW98_RETFI</name>
<dbReference type="EMBL" id="ASPP01015489">
    <property type="protein sequence ID" value="ETO18114.1"/>
    <property type="molecule type" value="Genomic_DNA"/>
</dbReference>
<dbReference type="AlphaFoldDB" id="X6MW98"/>
<protein>
    <submittedName>
        <fullName evidence="1">Uncharacterized protein</fullName>
    </submittedName>
</protein>
<sequence length="175" mass="19993">MYMKKKKKKKKTPNFFEKDIISILQKVQRVFKKQSDEFGAVISDEAQQTCECKPFGDVLNFVTKVCVLQGFVNGFGFGDKVEHGFEDEAYFGDDRDPKRVMLLFGKHHIDFHVSVFFEAQVMKHLILECGKLVFQAHNVQASKRVLVIVSTLHIASHGANAFDTVMHGFVYERAS</sequence>
<gene>
    <name evidence="1" type="ORF">RFI_19176</name>
</gene>
<reference evidence="1 2" key="1">
    <citation type="journal article" date="2013" name="Curr. Biol.">
        <title>The Genome of the Foraminiferan Reticulomyxa filosa.</title>
        <authorList>
            <person name="Glockner G."/>
            <person name="Hulsmann N."/>
            <person name="Schleicher M."/>
            <person name="Noegel A.A."/>
            <person name="Eichinger L."/>
            <person name="Gallinger C."/>
            <person name="Pawlowski J."/>
            <person name="Sierra R."/>
            <person name="Euteneuer U."/>
            <person name="Pillet L."/>
            <person name="Moustafa A."/>
            <person name="Platzer M."/>
            <person name="Groth M."/>
            <person name="Szafranski K."/>
            <person name="Schliwa M."/>
        </authorList>
    </citation>
    <scope>NUCLEOTIDE SEQUENCE [LARGE SCALE GENOMIC DNA]</scope>
</reference>
<dbReference type="Proteomes" id="UP000023152">
    <property type="component" value="Unassembled WGS sequence"/>
</dbReference>